<organism evidence="3 4">
    <name type="scientific">Kitasatospora putterlickiae</name>
    <dbReference type="NCBI Taxonomy" id="221725"/>
    <lineage>
        <taxon>Bacteria</taxon>
        <taxon>Bacillati</taxon>
        <taxon>Actinomycetota</taxon>
        <taxon>Actinomycetes</taxon>
        <taxon>Kitasatosporales</taxon>
        <taxon>Streptomycetaceae</taxon>
        <taxon>Kitasatospora</taxon>
    </lineage>
</organism>
<feature type="compositionally biased region" description="Low complexity" evidence="1">
    <location>
        <begin position="222"/>
        <end position="237"/>
    </location>
</feature>
<keyword evidence="4" id="KW-1185">Reference proteome</keyword>
<dbReference type="EMBL" id="BAAAKJ010000217">
    <property type="protein sequence ID" value="GAA1399697.1"/>
    <property type="molecule type" value="Genomic_DNA"/>
</dbReference>
<gene>
    <name evidence="3" type="ORF">GCM10009639_39780</name>
</gene>
<feature type="compositionally biased region" description="Low complexity" evidence="1">
    <location>
        <begin position="248"/>
        <end position="257"/>
    </location>
</feature>
<keyword evidence="2" id="KW-1133">Transmembrane helix</keyword>
<evidence type="ECO:0000313" key="4">
    <source>
        <dbReference type="Proteomes" id="UP001499863"/>
    </source>
</evidence>
<evidence type="ECO:0000256" key="2">
    <source>
        <dbReference type="SAM" id="Phobius"/>
    </source>
</evidence>
<feature type="transmembrane region" description="Helical" evidence="2">
    <location>
        <begin position="261"/>
        <end position="280"/>
    </location>
</feature>
<reference evidence="3 4" key="1">
    <citation type="journal article" date="2019" name="Int. J. Syst. Evol. Microbiol.">
        <title>The Global Catalogue of Microorganisms (GCM) 10K type strain sequencing project: providing services to taxonomists for standard genome sequencing and annotation.</title>
        <authorList>
            <consortium name="The Broad Institute Genomics Platform"/>
            <consortium name="The Broad Institute Genome Sequencing Center for Infectious Disease"/>
            <person name="Wu L."/>
            <person name="Ma J."/>
        </authorList>
    </citation>
    <scope>NUCLEOTIDE SEQUENCE [LARGE SCALE GENOMIC DNA]</scope>
    <source>
        <strain evidence="3 4">JCM 12393</strain>
    </source>
</reference>
<feature type="transmembrane region" description="Helical" evidence="2">
    <location>
        <begin position="44"/>
        <end position="65"/>
    </location>
</feature>
<name>A0ABN1Y728_9ACTN</name>
<comment type="caution">
    <text evidence="3">The sequence shown here is derived from an EMBL/GenBank/DDBJ whole genome shotgun (WGS) entry which is preliminary data.</text>
</comment>
<keyword evidence="2" id="KW-0472">Membrane</keyword>
<proteinExistence type="predicted"/>
<dbReference type="InterPro" id="IPR047703">
    <property type="entry name" value="SCO2322-like"/>
</dbReference>
<dbReference type="Proteomes" id="UP001499863">
    <property type="component" value="Unassembled WGS sequence"/>
</dbReference>
<keyword evidence="2" id="KW-0812">Transmembrane</keyword>
<protein>
    <submittedName>
        <fullName evidence="3">SCO2322 family protein</fullName>
    </submittedName>
</protein>
<evidence type="ECO:0000313" key="3">
    <source>
        <dbReference type="EMBL" id="GAA1399697.1"/>
    </source>
</evidence>
<evidence type="ECO:0000256" key="1">
    <source>
        <dbReference type="SAM" id="MobiDB-lite"/>
    </source>
</evidence>
<dbReference type="NCBIfam" id="NF040672">
    <property type="entry name" value="SCO2322_fam"/>
    <property type="match status" value="1"/>
</dbReference>
<feature type="region of interest" description="Disordered" evidence="1">
    <location>
        <begin position="1"/>
        <end position="34"/>
    </location>
</feature>
<sequence length="286" mass="28201">MTVPGRGPRPARPDQPADADADTATTATTATTAASETRRRVLRAALRFTAGMITGVLILLVLGAAPAQAAGYRYWSFWRWSDGGWAYQQQGPAVHVPADGTVEGWRFAVSPDGGRDAARPGAAGDFAAVCAGTPAEDGRKRVAVVLDFGGTADAPGGESPPAPRTACVVVAPRASSAEVLATVAPPLRYDTNGLLCAIAGYPRGGCADQLGAAGAAGAAGTGSTAGAAGAGSTAGAADAPTDGERPSDAASAARTSTSGPVLGVGAGLALVAALGAGAAWQVRRRR</sequence>
<feature type="region of interest" description="Disordered" evidence="1">
    <location>
        <begin position="222"/>
        <end position="257"/>
    </location>
</feature>
<accession>A0ABN1Y728</accession>
<feature type="compositionally biased region" description="Low complexity" evidence="1">
    <location>
        <begin position="22"/>
        <end position="34"/>
    </location>
</feature>